<evidence type="ECO:0000313" key="2">
    <source>
        <dbReference type="EMBL" id="KAF2789059.1"/>
    </source>
</evidence>
<dbReference type="EMBL" id="MU002166">
    <property type="protein sequence ID" value="KAF2789059.1"/>
    <property type="molecule type" value="Genomic_DNA"/>
</dbReference>
<name>A0A6A6WY86_9PLEO</name>
<keyword evidence="3" id="KW-1185">Reference proteome</keyword>
<evidence type="ECO:0000256" key="1">
    <source>
        <dbReference type="SAM" id="MobiDB-lite"/>
    </source>
</evidence>
<dbReference type="AlphaFoldDB" id="A0A6A6WY86"/>
<organism evidence="2 3">
    <name type="scientific">Melanomma pulvis-pyrius CBS 109.77</name>
    <dbReference type="NCBI Taxonomy" id="1314802"/>
    <lineage>
        <taxon>Eukaryota</taxon>
        <taxon>Fungi</taxon>
        <taxon>Dikarya</taxon>
        <taxon>Ascomycota</taxon>
        <taxon>Pezizomycotina</taxon>
        <taxon>Dothideomycetes</taxon>
        <taxon>Pleosporomycetidae</taxon>
        <taxon>Pleosporales</taxon>
        <taxon>Melanommataceae</taxon>
        <taxon>Melanomma</taxon>
    </lineage>
</organism>
<feature type="compositionally biased region" description="Polar residues" evidence="1">
    <location>
        <begin position="10"/>
        <end position="24"/>
    </location>
</feature>
<feature type="compositionally biased region" description="Basic and acidic residues" evidence="1">
    <location>
        <begin position="58"/>
        <end position="73"/>
    </location>
</feature>
<reference evidence="2" key="1">
    <citation type="journal article" date="2020" name="Stud. Mycol.">
        <title>101 Dothideomycetes genomes: a test case for predicting lifestyles and emergence of pathogens.</title>
        <authorList>
            <person name="Haridas S."/>
            <person name="Albert R."/>
            <person name="Binder M."/>
            <person name="Bloem J."/>
            <person name="Labutti K."/>
            <person name="Salamov A."/>
            <person name="Andreopoulos B."/>
            <person name="Baker S."/>
            <person name="Barry K."/>
            <person name="Bills G."/>
            <person name="Bluhm B."/>
            <person name="Cannon C."/>
            <person name="Castanera R."/>
            <person name="Culley D."/>
            <person name="Daum C."/>
            <person name="Ezra D."/>
            <person name="Gonzalez J."/>
            <person name="Henrissat B."/>
            <person name="Kuo A."/>
            <person name="Liang C."/>
            <person name="Lipzen A."/>
            <person name="Lutzoni F."/>
            <person name="Magnuson J."/>
            <person name="Mondo S."/>
            <person name="Nolan M."/>
            <person name="Ohm R."/>
            <person name="Pangilinan J."/>
            <person name="Park H.-J."/>
            <person name="Ramirez L."/>
            <person name="Alfaro M."/>
            <person name="Sun H."/>
            <person name="Tritt A."/>
            <person name="Yoshinaga Y."/>
            <person name="Zwiers L.-H."/>
            <person name="Turgeon B."/>
            <person name="Goodwin S."/>
            <person name="Spatafora J."/>
            <person name="Crous P."/>
            <person name="Grigoriev I."/>
        </authorList>
    </citation>
    <scope>NUCLEOTIDE SEQUENCE</scope>
    <source>
        <strain evidence="2">CBS 109.77</strain>
    </source>
</reference>
<feature type="region of interest" description="Disordered" evidence="1">
    <location>
        <begin position="1"/>
        <end position="73"/>
    </location>
</feature>
<feature type="compositionally biased region" description="Polar residues" evidence="1">
    <location>
        <begin position="42"/>
        <end position="53"/>
    </location>
</feature>
<sequence length="73" mass="8279">MFFWKRESTQRIPTTTPHPDSTLYSECPAITDSITHLHHAPTNPQASTGQVHTYNHHPTKDSKTHDKSPSQDT</sequence>
<evidence type="ECO:0000313" key="3">
    <source>
        <dbReference type="Proteomes" id="UP000799757"/>
    </source>
</evidence>
<gene>
    <name evidence="2" type="ORF">K505DRAFT_328514</name>
</gene>
<protein>
    <submittedName>
        <fullName evidence="2">Uncharacterized protein</fullName>
    </submittedName>
</protein>
<accession>A0A6A6WY86</accession>
<dbReference type="Proteomes" id="UP000799757">
    <property type="component" value="Unassembled WGS sequence"/>
</dbReference>
<proteinExistence type="predicted"/>